<evidence type="ECO:0000256" key="3">
    <source>
        <dbReference type="ARBA" id="ARBA00022630"/>
    </source>
</evidence>
<feature type="transmembrane region" description="Helical" evidence="9">
    <location>
        <begin position="52"/>
        <end position="76"/>
    </location>
</feature>
<evidence type="ECO:0008006" key="14">
    <source>
        <dbReference type="Google" id="ProtNLM"/>
    </source>
</evidence>
<evidence type="ECO:0000256" key="6">
    <source>
        <dbReference type="ARBA" id="ARBA00023002"/>
    </source>
</evidence>
<dbReference type="AlphaFoldDB" id="A0A381PT46"/>
<keyword evidence="9" id="KW-0472">Membrane</keyword>
<dbReference type="EMBL" id="UINC01001054">
    <property type="protein sequence ID" value="SUZ69169.1"/>
    <property type="molecule type" value="Genomic_DNA"/>
</dbReference>
<dbReference type="InterPro" id="IPR004099">
    <property type="entry name" value="Pyr_nucl-diS_OxRdtase_dimer"/>
</dbReference>
<dbReference type="SUPFAM" id="SSF51905">
    <property type="entry name" value="FAD/NAD(P)-binding domain"/>
    <property type="match status" value="1"/>
</dbReference>
<comment type="cofactor">
    <cofactor evidence="1">
        <name>FAD</name>
        <dbReference type="ChEBI" id="CHEBI:57692"/>
    </cofactor>
</comment>
<evidence type="ECO:0000256" key="9">
    <source>
        <dbReference type="SAM" id="Phobius"/>
    </source>
</evidence>
<dbReference type="InterPro" id="IPR036188">
    <property type="entry name" value="FAD/NAD-bd_sf"/>
</dbReference>
<dbReference type="InterPro" id="IPR032816">
    <property type="entry name" value="VTT_dom"/>
</dbReference>
<gene>
    <name evidence="13" type="ORF">METZ01_LOCUS22023</name>
</gene>
<dbReference type="PROSITE" id="PS00076">
    <property type="entry name" value="PYRIDINE_REDOX_1"/>
    <property type="match status" value="1"/>
</dbReference>
<feature type="domain" description="VTT" evidence="12">
    <location>
        <begin position="71"/>
        <end position="184"/>
    </location>
</feature>
<proteinExistence type="inferred from homology"/>
<dbReference type="PANTHER" id="PTHR43014">
    <property type="entry name" value="MERCURIC REDUCTASE"/>
    <property type="match status" value="1"/>
</dbReference>
<dbReference type="InterPro" id="IPR016156">
    <property type="entry name" value="FAD/NAD-linked_Rdtase_dimer_sf"/>
</dbReference>
<dbReference type="GO" id="GO:0050660">
    <property type="term" value="F:flavin adenine dinucleotide binding"/>
    <property type="evidence" value="ECO:0007669"/>
    <property type="project" value="TreeGrafter"/>
</dbReference>
<keyword evidence="5" id="KW-0521">NADP</keyword>
<accession>A0A381PT46</accession>
<feature type="non-terminal residue" evidence="13">
    <location>
        <position position="1"/>
    </location>
</feature>
<feature type="transmembrane region" description="Helical" evidence="9">
    <location>
        <begin position="134"/>
        <end position="154"/>
    </location>
</feature>
<feature type="transmembrane region" description="Helical" evidence="9">
    <location>
        <begin position="238"/>
        <end position="257"/>
    </location>
</feature>
<dbReference type="FunFam" id="3.30.390.30:FF:000001">
    <property type="entry name" value="Dihydrolipoyl dehydrogenase"/>
    <property type="match status" value="1"/>
</dbReference>
<dbReference type="InterPro" id="IPR023753">
    <property type="entry name" value="FAD/NAD-binding_dom"/>
</dbReference>
<organism evidence="13">
    <name type="scientific">marine metagenome</name>
    <dbReference type="NCBI Taxonomy" id="408172"/>
    <lineage>
        <taxon>unclassified sequences</taxon>
        <taxon>metagenomes</taxon>
        <taxon>ecological metagenomes</taxon>
    </lineage>
</organism>
<keyword evidence="8" id="KW-0676">Redox-active center</keyword>
<dbReference type="PRINTS" id="PR00411">
    <property type="entry name" value="PNDRDTASEI"/>
</dbReference>
<dbReference type="Pfam" id="PF07992">
    <property type="entry name" value="Pyr_redox_2"/>
    <property type="match status" value="1"/>
</dbReference>
<feature type="transmembrane region" description="Helical" evidence="9">
    <location>
        <begin position="7"/>
        <end position="24"/>
    </location>
</feature>
<dbReference type="PANTHER" id="PTHR43014:SF2">
    <property type="entry name" value="MERCURIC REDUCTASE"/>
    <property type="match status" value="1"/>
</dbReference>
<dbReference type="PRINTS" id="PR00368">
    <property type="entry name" value="FADPNR"/>
</dbReference>
<keyword evidence="6" id="KW-0560">Oxidoreductase</keyword>
<evidence type="ECO:0000256" key="4">
    <source>
        <dbReference type="ARBA" id="ARBA00022827"/>
    </source>
</evidence>
<dbReference type="Pfam" id="PF02852">
    <property type="entry name" value="Pyr_redox_dim"/>
    <property type="match status" value="1"/>
</dbReference>
<evidence type="ECO:0000256" key="1">
    <source>
        <dbReference type="ARBA" id="ARBA00001974"/>
    </source>
</evidence>
<evidence type="ECO:0000256" key="5">
    <source>
        <dbReference type="ARBA" id="ARBA00022857"/>
    </source>
</evidence>
<keyword evidence="3" id="KW-0285">Flavoprotein</keyword>
<keyword evidence="9" id="KW-1133">Transmembrane helix</keyword>
<feature type="transmembrane region" description="Helical" evidence="9">
    <location>
        <begin position="161"/>
        <end position="180"/>
    </location>
</feature>
<dbReference type="Gene3D" id="3.50.50.60">
    <property type="entry name" value="FAD/NAD(P)-binding domain"/>
    <property type="match status" value="2"/>
</dbReference>
<evidence type="ECO:0000256" key="2">
    <source>
        <dbReference type="ARBA" id="ARBA00007532"/>
    </source>
</evidence>
<keyword evidence="9" id="KW-0812">Transmembrane</keyword>
<dbReference type="GO" id="GO:0016668">
    <property type="term" value="F:oxidoreductase activity, acting on a sulfur group of donors, NAD(P) as acceptor"/>
    <property type="evidence" value="ECO:0007669"/>
    <property type="project" value="InterPro"/>
</dbReference>
<feature type="domain" description="Pyridine nucleotide-disulphide oxidoreductase dimerisation" evidence="10">
    <location>
        <begin position="577"/>
        <end position="681"/>
    </location>
</feature>
<dbReference type="Gene3D" id="3.30.390.30">
    <property type="match status" value="1"/>
</dbReference>
<evidence type="ECO:0000259" key="11">
    <source>
        <dbReference type="Pfam" id="PF07992"/>
    </source>
</evidence>
<evidence type="ECO:0000256" key="7">
    <source>
        <dbReference type="ARBA" id="ARBA00023157"/>
    </source>
</evidence>
<dbReference type="SUPFAM" id="SSF55424">
    <property type="entry name" value="FAD/NAD-linked reductases, dimerisation (C-terminal) domain"/>
    <property type="match status" value="1"/>
</dbReference>
<reference evidence="13" key="1">
    <citation type="submission" date="2018-05" db="EMBL/GenBank/DDBJ databases">
        <authorList>
            <person name="Lanie J.A."/>
            <person name="Ng W.-L."/>
            <person name="Kazmierczak K.M."/>
            <person name="Andrzejewski T.M."/>
            <person name="Davidsen T.M."/>
            <person name="Wayne K.J."/>
            <person name="Tettelin H."/>
            <person name="Glass J.I."/>
            <person name="Rusch D."/>
            <person name="Podicherti R."/>
            <person name="Tsui H.-C.T."/>
            <person name="Winkler M.E."/>
        </authorList>
    </citation>
    <scope>NUCLEOTIDE SEQUENCE</scope>
</reference>
<evidence type="ECO:0000313" key="13">
    <source>
        <dbReference type="EMBL" id="SUZ69169.1"/>
    </source>
</evidence>
<feature type="transmembrane region" description="Helical" evidence="9">
    <location>
        <begin position="83"/>
        <end position="104"/>
    </location>
</feature>
<keyword evidence="7" id="KW-1015">Disulfide bond</keyword>
<keyword evidence="4" id="KW-0274">FAD</keyword>
<name>A0A381PT46_9ZZZZ</name>
<dbReference type="InterPro" id="IPR012999">
    <property type="entry name" value="Pyr_OxRdtase_I_AS"/>
</dbReference>
<dbReference type="Pfam" id="PF09335">
    <property type="entry name" value="VTT_dom"/>
    <property type="match status" value="1"/>
</dbReference>
<dbReference type="GO" id="GO:0003955">
    <property type="term" value="F:NAD(P)H dehydrogenase (quinone) activity"/>
    <property type="evidence" value="ECO:0007669"/>
    <property type="project" value="TreeGrafter"/>
</dbReference>
<evidence type="ECO:0000259" key="12">
    <source>
        <dbReference type="Pfam" id="PF09335"/>
    </source>
</evidence>
<feature type="domain" description="FAD/NAD(P)-binding" evidence="11">
    <location>
        <begin position="239"/>
        <end position="555"/>
    </location>
</feature>
<evidence type="ECO:0000259" key="10">
    <source>
        <dbReference type="Pfam" id="PF02852"/>
    </source>
</evidence>
<comment type="similarity">
    <text evidence="2">Belongs to the class-I pyridine nucleotide-disulfide oxidoreductase family.</text>
</comment>
<feature type="transmembrane region" description="Helical" evidence="9">
    <location>
        <begin position="200"/>
        <end position="218"/>
    </location>
</feature>
<evidence type="ECO:0000256" key="8">
    <source>
        <dbReference type="ARBA" id="ARBA00023284"/>
    </source>
</evidence>
<protein>
    <recommendedName>
        <fullName evidence="14">Pyridine nucleotide-disulfide oxidoreductase</fullName>
    </recommendedName>
</protein>
<sequence length="728" mass="79937">VNITRILVIALIAVAIGGYFLFNLDQYLTLNYVQSRFAEIQQFQNQNFTLTALIYFSVYVMIAALSIPGAAIISLLGGAIFGLGWGIIIVSFASSIGATLAFLVSRSLLRDWVQSRFGGYLASINRGIEKDGNFYLFSLRMVPLFPFFMVNLVMGLTPIRAGSFYVVSQAGMLLSTAVYVNAGSELGQISSLSELMSGPVIISLVLLGLFPFGARFLVNIIQRRSIMRKFSKPVRFDANVVVIGAGSAGLVASLIIARAKAKVILIEKNRMGGDCLNTGCIPSKSFIRSGRIMSYIRRATEFGIDNASADANFSNIMARVNKIITKIEPHDSVERFTSLGVECVIGGARIESPYTVSVNGRSINTRSIILATGARPIVPTIPGLEEIDYLTSDTVWSLQELPRRLLVVGGGPIGCELAQAFHNLGSEVTQVDMSSRLLPREDPEVSQAVMDKFIGDGIKVITGCQLDSFGKDGGQSFIKIQHQQEEKRVYFDNVLLAVGRKPNVEGFGLEELGVSLTPQGGVQVDNAMRTAYPNIYACGDVATLYQFTHMASFQAWFAALNALTGSLWLSRAKYNVVPWATFTDPEVARVGLSEQEAKEQNTAYEITRYNMEQHDRSLVDGEAHGFIKVLTIPGKDKILGVTIVGHHAGELIGEFTFAMTHGMGLKKIAAVTHIYPTFLEGNKFAANAWRSARLPEKYFTLMEKYFWWQRASKQVSMKKDRTSVKNKS</sequence>